<dbReference type="SUPFAM" id="SSF48179">
    <property type="entry name" value="6-phosphogluconate dehydrogenase C-terminal domain-like"/>
    <property type="match status" value="2"/>
</dbReference>
<dbReference type="InterPro" id="IPR029045">
    <property type="entry name" value="ClpP/crotonase-like_dom_sf"/>
</dbReference>
<evidence type="ECO:0000256" key="5">
    <source>
        <dbReference type="ARBA" id="ARBA00023002"/>
    </source>
</evidence>
<sequence>MISAEQAKAAFPDEVVTRAVTRLVSVPGLDKPVALITLDNGHDHTRPSTFGPQGLVSLNAAFDEAVAAEPAAIAVTGKPFVFAVGADLSGVEKISDPELARQIAQTGHDVFRKFTESQIPTFAFVNGAVMGGGLELALSCHYRTLADNAAAISFPEVFLGLFPGWGGTQLLPNLIGPDAAVTVIIENALNQNKMLKPAQAAQLGIADELLSSADFLEQSLLWLAKVVRGELAPARPEIDRDAGWDAAIERARSIVDGKTKGASPGATKAVELLELARRNDLDAGYAAETEALADILMTDTLRAGLYSFNLVNKRAKRPAGAPDKSLARTVGKVGIVGAGLMASQLALLFVRRLKVPVVLTDVDQERVDKGVSYVHGEVDKLLGKQRLSPDEANRLKALVSGSLDKAAFSDADFVIEAVFEDLGVKQQVFAEVEEHVSAECVLATNTSSLSVTAMASRLRRPERVVGFHFFNPVAVLPLLEIVRGERTDDAALATAFAVGKQLKKSSVLVKDAPAFVVNRLLTRFLGEVLAAVDEGTPFEVADSALDPLGLPMSPMTLLQLVGPPVALHVAETMHDAFPDRFAVSENLRRFVEAGKSAVWQWDSSGTPTVDPEVAALWRQGDAPSTAEQVRERALAALAEEVRLMLDQGVVADPQDIDLCLILGAGWPFWLGGITPYLDRAGVSEKVTGKPFLAAGVASVPPA</sequence>
<dbReference type="Proteomes" id="UP001597478">
    <property type="component" value="Unassembled WGS sequence"/>
</dbReference>
<comment type="similarity">
    <text evidence="2">In the central section; belongs to the 3-hydroxyacyl-CoA dehydrogenase family.</text>
</comment>
<dbReference type="Pfam" id="PF00378">
    <property type="entry name" value="ECH_1"/>
    <property type="match status" value="1"/>
</dbReference>
<evidence type="ECO:0000256" key="1">
    <source>
        <dbReference type="ARBA" id="ARBA00005005"/>
    </source>
</evidence>
<accession>A0ABW5W890</accession>
<keyword evidence="8" id="KW-0456">Lyase</keyword>
<feature type="domain" description="3-hydroxyacyl-CoA dehydrogenase C-terminal" evidence="11">
    <location>
        <begin position="515"/>
        <end position="595"/>
    </location>
</feature>
<name>A0ABW5W890_9PSEU</name>
<comment type="pathway">
    <text evidence="1">Lipid metabolism; fatty acid beta-oxidation.</text>
</comment>
<dbReference type="Gene3D" id="3.40.50.720">
    <property type="entry name" value="NAD(P)-binding Rossmann-like Domain"/>
    <property type="match status" value="1"/>
</dbReference>
<dbReference type="PANTHER" id="PTHR43612:SF3">
    <property type="entry name" value="TRIFUNCTIONAL ENZYME SUBUNIT ALPHA, MITOCHONDRIAL"/>
    <property type="match status" value="1"/>
</dbReference>
<dbReference type="Pfam" id="PF02737">
    <property type="entry name" value="3HCDH_N"/>
    <property type="match status" value="1"/>
</dbReference>
<keyword evidence="6" id="KW-0520">NAD</keyword>
<gene>
    <name evidence="13" type="ORF">ACFS2C_08580</name>
</gene>
<evidence type="ECO:0000256" key="7">
    <source>
        <dbReference type="ARBA" id="ARBA00023098"/>
    </source>
</evidence>
<evidence type="ECO:0000313" key="14">
    <source>
        <dbReference type="Proteomes" id="UP001597478"/>
    </source>
</evidence>
<feature type="domain" description="3-hydroxyacyl-CoA dehydrogenase NAD binding" evidence="12">
    <location>
        <begin position="332"/>
        <end position="511"/>
    </location>
</feature>
<evidence type="ECO:0000256" key="6">
    <source>
        <dbReference type="ARBA" id="ARBA00023027"/>
    </source>
</evidence>
<dbReference type="SUPFAM" id="SSF51735">
    <property type="entry name" value="NAD(P)-binding Rossmann-fold domains"/>
    <property type="match status" value="1"/>
</dbReference>
<keyword evidence="9" id="KW-0511">Multifunctional enzyme</keyword>
<dbReference type="CDD" id="cd06558">
    <property type="entry name" value="crotonase-like"/>
    <property type="match status" value="1"/>
</dbReference>
<dbReference type="InterPro" id="IPR001753">
    <property type="entry name" value="Enoyl-CoA_hydra/iso"/>
</dbReference>
<evidence type="ECO:0000259" key="12">
    <source>
        <dbReference type="Pfam" id="PF02737"/>
    </source>
</evidence>
<dbReference type="RefSeq" id="WP_377385517.1">
    <property type="nucleotide sequence ID" value="NZ_JBHSAN010000006.1"/>
</dbReference>
<keyword evidence="4" id="KW-0442">Lipid degradation</keyword>
<keyword evidence="7" id="KW-0443">Lipid metabolism</keyword>
<keyword evidence="3" id="KW-0276">Fatty acid metabolism</keyword>
<organism evidence="13 14">
    <name type="scientific">Prauserella oleivorans</name>
    <dbReference type="NCBI Taxonomy" id="1478153"/>
    <lineage>
        <taxon>Bacteria</taxon>
        <taxon>Bacillati</taxon>
        <taxon>Actinomycetota</taxon>
        <taxon>Actinomycetes</taxon>
        <taxon>Pseudonocardiales</taxon>
        <taxon>Pseudonocardiaceae</taxon>
        <taxon>Prauserella</taxon>
    </lineage>
</organism>
<dbReference type="SUPFAM" id="SSF52096">
    <property type="entry name" value="ClpP/crotonase"/>
    <property type="match status" value="1"/>
</dbReference>
<dbReference type="InterPro" id="IPR008927">
    <property type="entry name" value="6-PGluconate_DH-like_C_sf"/>
</dbReference>
<comment type="caution">
    <text evidence="13">The sequence shown here is derived from an EMBL/GenBank/DDBJ whole genome shotgun (WGS) entry which is preliminary data.</text>
</comment>
<proteinExistence type="inferred from homology"/>
<evidence type="ECO:0000256" key="9">
    <source>
        <dbReference type="ARBA" id="ARBA00023268"/>
    </source>
</evidence>
<dbReference type="EMBL" id="JBHUOF010000007">
    <property type="protein sequence ID" value="MFD2799446.1"/>
    <property type="molecule type" value="Genomic_DNA"/>
</dbReference>
<dbReference type="Pfam" id="PF00725">
    <property type="entry name" value="3HCDH"/>
    <property type="match status" value="1"/>
</dbReference>
<dbReference type="InterPro" id="IPR006108">
    <property type="entry name" value="3HC_DH_C"/>
</dbReference>
<dbReference type="Gene3D" id="3.90.226.10">
    <property type="entry name" value="2-enoyl-CoA Hydratase, Chain A, domain 1"/>
    <property type="match status" value="1"/>
</dbReference>
<dbReference type="PANTHER" id="PTHR43612">
    <property type="entry name" value="TRIFUNCTIONAL ENZYME SUBUNIT ALPHA"/>
    <property type="match status" value="1"/>
</dbReference>
<evidence type="ECO:0000313" key="13">
    <source>
        <dbReference type="EMBL" id="MFD2799446.1"/>
    </source>
</evidence>
<evidence type="ECO:0000256" key="4">
    <source>
        <dbReference type="ARBA" id="ARBA00022963"/>
    </source>
</evidence>
<reference evidence="14" key="1">
    <citation type="journal article" date="2019" name="Int. J. Syst. Evol. Microbiol.">
        <title>The Global Catalogue of Microorganisms (GCM) 10K type strain sequencing project: providing services to taxonomists for standard genome sequencing and annotation.</title>
        <authorList>
            <consortium name="The Broad Institute Genomics Platform"/>
            <consortium name="The Broad Institute Genome Sequencing Center for Infectious Disease"/>
            <person name="Wu L."/>
            <person name="Ma J."/>
        </authorList>
    </citation>
    <scope>NUCLEOTIDE SEQUENCE [LARGE SCALE GENOMIC DNA]</scope>
    <source>
        <strain evidence="14">IBRC-M 10906</strain>
    </source>
</reference>
<protein>
    <submittedName>
        <fullName evidence="13">3-hydroxyacyl-CoA dehydrogenase NAD-binding domain-containing protein</fullName>
    </submittedName>
</protein>
<evidence type="ECO:0000256" key="8">
    <source>
        <dbReference type="ARBA" id="ARBA00023239"/>
    </source>
</evidence>
<dbReference type="InterPro" id="IPR006176">
    <property type="entry name" value="3-OHacyl-CoA_DH_NAD-bd"/>
</dbReference>
<evidence type="ECO:0000256" key="10">
    <source>
        <dbReference type="ARBA" id="ARBA00049556"/>
    </source>
</evidence>
<keyword evidence="5" id="KW-0560">Oxidoreductase</keyword>
<evidence type="ECO:0000256" key="2">
    <source>
        <dbReference type="ARBA" id="ARBA00007005"/>
    </source>
</evidence>
<comment type="catalytic activity">
    <reaction evidence="10">
        <text>a (3S)-3-hydroxyacyl-CoA + NAD(+) = a 3-oxoacyl-CoA + NADH + H(+)</text>
        <dbReference type="Rhea" id="RHEA:22432"/>
        <dbReference type="ChEBI" id="CHEBI:15378"/>
        <dbReference type="ChEBI" id="CHEBI:57318"/>
        <dbReference type="ChEBI" id="CHEBI:57540"/>
        <dbReference type="ChEBI" id="CHEBI:57945"/>
        <dbReference type="ChEBI" id="CHEBI:90726"/>
        <dbReference type="EC" id="1.1.1.35"/>
    </reaction>
</comment>
<evidence type="ECO:0000259" key="11">
    <source>
        <dbReference type="Pfam" id="PF00725"/>
    </source>
</evidence>
<evidence type="ECO:0000256" key="3">
    <source>
        <dbReference type="ARBA" id="ARBA00022832"/>
    </source>
</evidence>
<dbReference type="InterPro" id="IPR036291">
    <property type="entry name" value="NAD(P)-bd_dom_sf"/>
</dbReference>
<keyword evidence="14" id="KW-1185">Reference proteome</keyword>
<dbReference type="Gene3D" id="1.10.1040.50">
    <property type="match status" value="1"/>
</dbReference>
<dbReference type="InterPro" id="IPR050136">
    <property type="entry name" value="FA_oxidation_alpha_subunit"/>
</dbReference>